<evidence type="ECO:0000313" key="7">
    <source>
        <dbReference type="EMBL" id="GES11752.1"/>
    </source>
</evidence>
<feature type="transmembrane region" description="Helical" evidence="4">
    <location>
        <begin position="28"/>
        <end position="54"/>
    </location>
</feature>
<feature type="transmembrane region" description="Helical" evidence="4">
    <location>
        <begin position="105"/>
        <end position="126"/>
    </location>
</feature>
<feature type="transmembrane region" description="Helical" evidence="4">
    <location>
        <begin position="80"/>
        <end position="99"/>
    </location>
</feature>
<dbReference type="Pfam" id="PF07732">
    <property type="entry name" value="Cu-oxidase_3"/>
    <property type="match status" value="1"/>
</dbReference>
<dbReference type="PROSITE" id="PS00080">
    <property type="entry name" value="MULTICOPPER_OXIDASE2"/>
    <property type="match status" value="1"/>
</dbReference>
<name>A0A5M3WU88_9ACTN</name>
<keyword evidence="2" id="KW-0560">Oxidoreductase</keyword>
<reference evidence="7 8" key="1">
    <citation type="submission" date="2019-10" db="EMBL/GenBank/DDBJ databases">
        <title>Whole genome shotgun sequence of Acrocarpospora macrocephala NBRC 16266.</title>
        <authorList>
            <person name="Ichikawa N."/>
            <person name="Kimura A."/>
            <person name="Kitahashi Y."/>
            <person name="Komaki H."/>
            <person name="Oguchi A."/>
        </authorList>
    </citation>
    <scope>NUCLEOTIDE SEQUENCE [LARGE SCALE GENOMIC DNA]</scope>
    <source>
        <strain evidence="7 8">NBRC 16266</strain>
    </source>
</reference>
<gene>
    <name evidence="7" type="ORF">Amac_053490</name>
</gene>
<feature type="region of interest" description="Disordered" evidence="3">
    <location>
        <begin position="162"/>
        <end position="181"/>
    </location>
</feature>
<accession>A0A5M3WU88</accession>
<dbReference type="InterPro" id="IPR002355">
    <property type="entry name" value="Cu_oxidase_Cu_BS"/>
</dbReference>
<evidence type="ECO:0000259" key="5">
    <source>
        <dbReference type="Pfam" id="PF07731"/>
    </source>
</evidence>
<evidence type="ECO:0000256" key="3">
    <source>
        <dbReference type="SAM" id="MobiDB-lite"/>
    </source>
</evidence>
<dbReference type="InterPro" id="IPR011707">
    <property type="entry name" value="Cu-oxidase-like_N"/>
</dbReference>
<keyword evidence="4" id="KW-1133">Transmembrane helix</keyword>
<organism evidence="7 8">
    <name type="scientific">Acrocarpospora macrocephala</name>
    <dbReference type="NCBI Taxonomy" id="150177"/>
    <lineage>
        <taxon>Bacteria</taxon>
        <taxon>Bacillati</taxon>
        <taxon>Actinomycetota</taxon>
        <taxon>Actinomycetes</taxon>
        <taxon>Streptosporangiales</taxon>
        <taxon>Streptosporangiaceae</taxon>
        <taxon>Acrocarpospora</taxon>
    </lineage>
</organism>
<keyword evidence="4" id="KW-0812">Transmembrane</keyword>
<dbReference type="InterPro" id="IPR045087">
    <property type="entry name" value="Cu-oxidase_fam"/>
</dbReference>
<dbReference type="PANTHER" id="PTHR11709">
    <property type="entry name" value="MULTI-COPPER OXIDASE"/>
    <property type="match status" value="1"/>
</dbReference>
<keyword evidence="4" id="KW-0472">Membrane</keyword>
<evidence type="ECO:0008006" key="9">
    <source>
        <dbReference type="Google" id="ProtNLM"/>
    </source>
</evidence>
<comment type="caution">
    <text evidence="7">The sequence shown here is derived from an EMBL/GenBank/DDBJ whole genome shotgun (WGS) entry which is preliminary data.</text>
</comment>
<evidence type="ECO:0000313" key="8">
    <source>
        <dbReference type="Proteomes" id="UP000331127"/>
    </source>
</evidence>
<dbReference type="AlphaFoldDB" id="A0A5M3WU88"/>
<feature type="transmembrane region" description="Helical" evidence="4">
    <location>
        <begin position="138"/>
        <end position="156"/>
    </location>
</feature>
<feature type="domain" description="Plastocyanin-like" evidence="6">
    <location>
        <begin position="199"/>
        <end position="310"/>
    </location>
</feature>
<dbReference type="CDD" id="cd04202">
    <property type="entry name" value="CuRO_D2_2dMcoN_like"/>
    <property type="match status" value="1"/>
</dbReference>
<proteinExistence type="predicted"/>
<dbReference type="SUPFAM" id="SSF49503">
    <property type="entry name" value="Cupredoxins"/>
    <property type="match status" value="3"/>
</dbReference>
<dbReference type="GO" id="GO:0005507">
    <property type="term" value="F:copper ion binding"/>
    <property type="evidence" value="ECO:0007669"/>
    <property type="project" value="InterPro"/>
</dbReference>
<sequence>MVFAVLAMVAALVVGGLASGAVRRLRRWLYITAALVAARLLVACLILTGGMALADSRLIVQVPLTVLPVAWAVWKPGRTAAHVSAAGVLLSVLWLLLPFGPQDAVFVLAGSVAALAVIAGLSTALGRWRRSGSRVARMPWLAAAFLLVPAVVLVLGSQANATSDGHHHSAAGDISVDQLTGPRDRAPDVRLTLTAARGAVRLASGHSVDALTFNGISPGPEIRAKQGQLVEVTLVNTDVEEGVTIHWHGVDVPNAEDGVPGVTQNAVRPGERHVYRFVPNRPGTFWYHTHRDASRTVQRGLFGALVIEDTDAFDGVERTFFAHRWPGADGPIAAFDRGDQPVRHAVSAGRKVLLRLINSSGEPYRIHVGGTRFTVAAIDGNPIQGATPVSPGTDLLLAAGGRYDITFTMPDGPVTLAVDSAALAFSPSGAADPAGLTSGPLFDPLTYGSGAAPAPDGYDRTFDLRLDDGLGFSQGRFSYVSSLINGRLYPAVPTLVVGQGDRVKVRIANRSLIDHPMHLHGHRVRVLSRNGVPATGGTWWTDTLNVAPGEVFEIAFTADNPGIWMDHCHNFKHAADGMIMHLAYVGVGTPYSAVDMPE</sequence>
<protein>
    <recommendedName>
        <fullName evidence="9">Multicopper oxidase</fullName>
    </recommendedName>
</protein>
<dbReference type="InterPro" id="IPR011706">
    <property type="entry name" value="Cu-oxidase_C"/>
</dbReference>
<dbReference type="Gene3D" id="2.60.40.420">
    <property type="entry name" value="Cupredoxins - blue copper proteins"/>
    <property type="match status" value="3"/>
</dbReference>
<keyword evidence="8" id="KW-1185">Reference proteome</keyword>
<feature type="domain" description="Plastocyanin-like" evidence="5">
    <location>
        <begin position="482"/>
        <end position="582"/>
    </location>
</feature>
<dbReference type="EMBL" id="BLAE01000032">
    <property type="protein sequence ID" value="GES11752.1"/>
    <property type="molecule type" value="Genomic_DNA"/>
</dbReference>
<evidence type="ECO:0000259" key="6">
    <source>
        <dbReference type="Pfam" id="PF07732"/>
    </source>
</evidence>
<dbReference type="Proteomes" id="UP000331127">
    <property type="component" value="Unassembled WGS sequence"/>
</dbReference>
<keyword evidence="1" id="KW-0479">Metal-binding</keyword>
<dbReference type="GO" id="GO:0016491">
    <property type="term" value="F:oxidoreductase activity"/>
    <property type="evidence" value="ECO:0007669"/>
    <property type="project" value="UniProtKB-KW"/>
</dbReference>
<evidence type="ECO:0000256" key="1">
    <source>
        <dbReference type="ARBA" id="ARBA00022723"/>
    </source>
</evidence>
<evidence type="ECO:0000256" key="2">
    <source>
        <dbReference type="ARBA" id="ARBA00023002"/>
    </source>
</evidence>
<dbReference type="Pfam" id="PF07731">
    <property type="entry name" value="Cu-oxidase_2"/>
    <property type="match status" value="1"/>
</dbReference>
<evidence type="ECO:0000256" key="4">
    <source>
        <dbReference type="SAM" id="Phobius"/>
    </source>
</evidence>
<dbReference type="InterPro" id="IPR008972">
    <property type="entry name" value="Cupredoxin"/>
</dbReference>